<evidence type="ECO:0000313" key="2">
    <source>
        <dbReference type="Proteomes" id="UP000003412"/>
    </source>
</evidence>
<accession>A0ABN0C182</accession>
<dbReference type="Proteomes" id="UP000003412">
    <property type="component" value="Chromosome"/>
</dbReference>
<evidence type="ECO:0000313" key="1">
    <source>
        <dbReference type="EMBL" id="EFR89263.1"/>
    </source>
</evidence>
<comment type="caution">
    <text evidence="1">The sequence shown here is derived from an EMBL/GenBank/DDBJ whole genome shotgun (WGS) entry which is preliminary data.</text>
</comment>
<reference evidence="1 2" key="1">
    <citation type="journal article" date="2010" name="Microbiol. Resour. Announc.">
        <title>Comparative genomics of the bacterial genus Listeria: Genome evolution is characterized by limited gene acquisition and limited gene loss.</title>
        <authorList>
            <person name="den Bakker H.C."/>
            <person name="Cummings C.A."/>
            <person name="Ferreira V."/>
            <person name="Vatta P."/>
            <person name="Orsi R.H."/>
            <person name="Degoricija L."/>
            <person name="Barker M."/>
            <person name="Petrauskene O."/>
            <person name="Furtado M.R."/>
            <person name="Wiedmann M."/>
        </authorList>
    </citation>
    <scope>NUCLEOTIDE SEQUENCE [LARGE SCALE GENOMIC DNA]</scope>
    <source>
        <strain evidence="1 2">FSL S4-120</strain>
    </source>
</reference>
<gene>
    <name evidence="1" type="ORF">NT05LM_0047</name>
</gene>
<organism evidence="1 2">
    <name type="scientific">Listeria marthii FSL S4-120</name>
    <dbReference type="NCBI Taxonomy" id="702457"/>
    <lineage>
        <taxon>Bacteria</taxon>
        <taxon>Bacillati</taxon>
        <taxon>Bacillota</taxon>
        <taxon>Bacilli</taxon>
        <taxon>Bacillales</taxon>
        <taxon>Listeriaceae</taxon>
        <taxon>Listeria</taxon>
    </lineage>
</organism>
<dbReference type="EMBL" id="ADXF01000025">
    <property type="protein sequence ID" value="EFR89263.1"/>
    <property type="molecule type" value="Genomic_DNA"/>
</dbReference>
<keyword evidence="2" id="KW-1185">Reference proteome</keyword>
<name>A0ABN0C182_9LIST</name>
<sequence length="37" mass="4357">MMVFTNKPMEKIKIIETISIIPFFLDFIFSPPNLKVN</sequence>
<proteinExistence type="predicted"/>
<protein>
    <submittedName>
        <fullName evidence="1">Uncharacterized protein</fullName>
    </submittedName>
</protein>